<accession>A0A0G0WV00</accession>
<keyword evidence="1" id="KW-0812">Transmembrane</keyword>
<keyword evidence="1" id="KW-1133">Transmembrane helix</keyword>
<evidence type="ECO:0000256" key="1">
    <source>
        <dbReference type="SAM" id="Phobius"/>
    </source>
</evidence>
<organism evidence="2 3">
    <name type="scientific">Candidatus Woesebacteria bacterium GW2011_GWA1_41_7</name>
    <dbReference type="NCBI Taxonomy" id="1618556"/>
    <lineage>
        <taxon>Bacteria</taxon>
        <taxon>Candidatus Woeseibacteriota</taxon>
    </lineage>
</organism>
<evidence type="ECO:0000313" key="3">
    <source>
        <dbReference type="Proteomes" id="UP000033969"/>
    </source>
</evidence>
<keyword evidence="1" id="KW-0472">Membrane</keyword>
<sequence length="125" mass="14370">MRYLKPPESMFKKIDKPAFYKILLVIILGLAAFLRFFRLAELLGFWYDQGRDALVIWDFLYKGKLFLIGPTTGIEGIFRGPWYYWLITPAYFLGNGNPVWPAALLVLISIFSVYIIAKVGREIGG</sequence>
<dbReference type="Proteomes" id="UP000033969">
    <property type="component" value="Unassembled WGS sequence"/>
</dbReference>
<name>A0A0G0WV00_9BACT</name>
<evidence type="ECO:0008006" key="4">
    <source>
        <dbReference type="Google" id="ProtNLM"/>
    </source>
</evidence>
<feature type="transmembrane region" description="Helical" evidence="1">
    <location>
        <begin position="20"/>
        <end position="37"/>
    </location>
</feature>
<gene>
    <name evidence="2" type="ORF">UU74_C0038G0001</name>
</gene>
<feature type="non-terminal residue" evidence="2">
    <location>
        <position position="125"/>
    </location>
</feature>
<proteinExistence type="predicted"/>
<evidence type="ECO:0000313" key="2">
    <source>
        <dbReference type="EMBL" id="KKS16580.1"/>
    </source>
</evidence>
<feature type="transmembrane region" description="Helical" evidence="1">
    <location>
        <begin position="99"/>
        <end position="117"/>
    </location>
</feature>
<comment type="caution">
    <text evidence="2">The sequence shown here is derived from an EMBL/GenBank/DDBJ whole genome shotgun (WGS) entry which is preliminary data.</text>
</comment>
<reference evidence="2 3" key="1">
    <citation type="journal article" date="2015" name="Nature">
        <title>rRNA introns, odd ribosomes, and small enigmatic genomes across a large radiation of phyla.</title>
        <authorList>
            <person name="Brown C.T."/>
            <person name="Hug L.A."/>
            <person name="Thomas B.C."/>
            <person name="Sharon I."/>
            <person name="Castelle C.J."/>
            <person name="Singh A."/>
            <person name="Wilkins M.J."/>
            <person name="Williams K.H."/>
            <person name="Banfield J.F."/>
        </authorList>
    </citation>
    <scope>NUCLEOTIDE SEQUENCE [LARGE SCALE GENOMIC DNA]</scope>
</reference>
<dbReference type="AlphaFoldDB" id="A0A0G0WV00"/>
<dbReference type="EMBL" id="LCBU01000038">
    <property type="protein sequence ID" value="KKS16580.1"/>
    <property type="molecule type" value="Genomic_DNA"/>
</dbReference>
<protein>
    <recommendedName>
        <fullName evidence="4">Glycosyltransferase RgtA/B/C/D-like domain-containing protein</fullName>
    </recommendedName>
</protein>